<name>A0A2P6N929_9EUKA</name>
<sequence length="99" mass="11441">MRKAIEEEVKKHRRKELKEGIYDSSSCSREKIRWRRMDAAFYDLIPCNKGNDWFMKFATAAQHLLPAVGAGYRYGLEGPKTVGPWIAQAITPLLKKQED</sequence>
<dbReference type="InParanoid" id="A0A2P6N929"/>
<organism evidence="1 2">
    <name type="scientific">Planoprotostelium fungivorum</name>
    <dbReference type="NCBI Taxonomy" id="1890364"/>
    <lineage>
        <taxon>Eukaryota</taxon>
        <taxon>Amoebozoa</taxon>
        <taxon>Evosea</taxon>
        <taxon>Variosea</taxon>
        <taxon>Cavosteliida</taxon>
        <taxon>Cavosteliaceae</taxon>
        <taxon>Planoprotostelium</taxon>
    </lineage>
</organism>
<gene>
    <name evidence="1" type="ORF">PROFUN_14628</name>
</gene>
<reference evidence="1 2" key="1">
    <citation type="journal article" date="2018" name="Genome Biol. Evol.">
        <title>Multiple Roots of Fruiting Body Formation in Amoebozoa.</title>
        <authorList>
            <person name="Hillmann F."/>
            <person name="Forbes G."/>
            <person name="Novohradska S."/>
            <person name="Ferling I."/>
            <person name="Riege K."/>
            <person name="Groth M."/>
            <person name="Westermann M."/>
            <person name="Marz M."/>
            <person name="Spaller T."/>
            <person name="Winckler T."/>
            <person name="Schaap P."/>
            <person name="Glockner G."/>
        </authorList>
    </citation>
    <scope>NUCLEOTIDE SEQUENCE [LARGE SCALE GENOMIC DNA]</scope>
    <source>
        <strain evidence="1 2">Jena</strain>
    </source>
</reference>
<evidence type="ECO:0000313" key="1">
    <source>
        <dbReference type="EMBL" id="PRP80467.1"/>
    </source>
</evidence>
<evidence type="ECO:0000313" key="2">
    <source>
        <dbReference type="Proteomes" id="UP000241769"/>
    </source>
</evidence>
<accession>A0A2P6N929</accession>
<dbReference type="AlphaFoldDB" id="A0A2P6N929"/>
<proteinExistence type="predicted"/>
<comment type="caution">
    <text evidence="1">The sequence shown here is derived from an EMBL/GenBank/DDBJ whole genome shotgun (WGS) entry which is preliminary data.</text>
</comment>
<protein>
    <submittedName>
        <fullName evidence="1">Uncharacterized protein</fullName>
    </submittedName>
</protein>
<dbReference type="Proteomes" id="UP000241769">
    <property type="component" value="Unassembled WGS sequence"/>
</dbReference>
<dbReference type="EMBL" id="MDYQ01000148">
    <property type="protein sequence ID" value="PRP80467.1"/>
    <property type="molecule type" value="Genomic_DNA"/>
</dbReference>
<keyword evidence="2" id="KW-1185">Reference proteome</keyword>